<dbReference type="OMA" id="EWLRITH"/>
<dbReference type="Gene3D" id="3.80.10.10">
    <property type="entry name" value="Ribonuclease Inhibitor"/>
    <property type="match status" value="1"/>
</dbReference>
<accession>A8N8L3</accession>
<gene>
    <name evidence="2" type="ORF">CC1G_09872</name>
</gene>
<dbReference type="VEuPathDB" id="FungiDB:CC1G_09872"/>
<dbReference type="SUPFAM" id="SSF52047">
    <property type="entry name" value="RNI-like"/>
    <property type="match status" value="1"/>
</dbReference>
<protein>
    <recommendedName>
        <fullName evidence="1">F-box domain-containing protein</fullName>
    </recommendedName>
</protein>
<feature type="domain" description="F-box" evidence="1">
    <location>
        <begin position="17"/>
        <end position="70"/>
    </location>
</feature>
<dbReference type="Gene3D" id="1.20.1280.50">
    <property type="match status" value="1"/>
</dbReference>
<proteinExistence type="predicted"/>
<dbReference type="InParanoid" id="A8N8L3"/>
<dbReference type="OrthoDB" id="3229088at2759"/>
<reference evidence="2 3" key="1">
    <citation type="journal article" date="2010" name="Proc. Natl. Acad. Sci. U.S.A.">
        <title>Insights into evolution of multicellular fungi from the assembled chromosomes of the mushroom Coprinopsis cinerea (Coprinus cinereus).</title>
        <authorList>
            <person name="Stajich J.E."/>
            <person name="Wilke S.K."/>
            <person name="Ahren D."/>
            <person name="Au C.H."/>
            <person name="Birren B.W."/>
            <person name="Borodovsky M."/>
            <person name="Burns C."/>
            <person name="Canback B."/>
            <person name="Casselton L.A."/>
            <person name="Cheng C.K."/>
            <person name="Deng J."/>
            <person name="Dietrich F.S."/>
            <person name="Fargo D.C."/>
            <person name="Farman M.L."/>
            <person name="Gathman A.C."/>
            <person name="Goldberg J."/>
            <person name="Guigo R."/>
            <person name="Hoegger P.J."/>
            <person name="Hooker J.B."/>
            <person name="Huggins A."/>
            <person name="James T.Y."/>
            <person name="Kamada T."/>
            <person name="Kilaru S."/>
            <person name="Kodira C."/>
            <person name="Kues U."/>
            <person name="Kupfer D."/>
            <person name="Kwan H.S."/>
            <person name="Lomsadze A."/>
            <person name="Li W."/>
            <person name="Lilly W.W."/>
            <person name="Ma L.J."/>
            <person name="Mackey A.J."/>
            <person name="Manning G."/>
            <person name="Martin F."/>
            <person name="Muraguchi H."/>
            <person name="Natvig D.O."/>
            <person name="Palmerini H."/>
            <person name="Ramesh M.A."/>
            <person name="Rehmeyer C.J."/>
            <person name="Roe B.A."/>
            <person name="Shenoy N."/>
            <person name="Stanke M."/>
            <person name="Ter-Hovhannisyan V."/>
            <person name="Tunlid A."/>
            <person name="Velagapudi R."/>
            <person name="Vision T.J."/>
            <person name="Zeng Q."/>
            <person name="Zolan M.E."/>
            <person name="Pukkila P.J."/>
        </authorList>
    </citation>
    <scope>NUCLEOTIDE SEQUENCE [LARGE SCALE GENOMIC DNA]</scope>
    <source>
        <strain evidence="3">Okayama-7 / 130 / ATCC MYA-4618 / FGSC 9003</strain>
    </source>
</reference>
<name>A8N8L3_COPC7</name>
<dbReference type="AlphaFoldDB" id="A8N8L3"/>
<dbReference type="RefSeq" id="XP_001831169.2">
    <property type="nucleotide sequence ID" value="XM_001831117.2"/>
</dbReference>
<sequence length="418" mass="46851">MSLSLNSETQLASHCLQLPPELLWKIFEQYQRDLIFEDGSSYYSSWMVVTHVCRTWREAAINCPGLWRYIVDGSPTDLPWITVHLNRIHPSTTLHVEWIREYTPSLPSPLVELVPANLHRIRELELVAVSSPDDPKLQVLSSGHAPLLHLLLISCYQGCTLPLDLLDNGTPRLQTLALHNCLPFPTSKLFENLTVFHLLCDATNTDFNIQDYFEKMPKLVDFRIDGAKVHRNSNGDVTVLPSLKVLEFEGDWRSCQALLDSVAIHRSSRVNLVLTAPVPHLSTLPSLSPRWISPPSPHHLPSFAQGGLQSLSFEPTKDMLRTQMWHEVVHFGGERIDIPTPSLSFGVGVLAGWCTPDLAEPSRFLCSQPLGDVRSMKLDWLWGVTSQAVEPLEGVLNNLSALQELTDNCDPGSELGTR</sequence>
<dbReference type="Proteomes" id="UP000001861">
    <property type="component" value="Unassembled WGS sequence"/>
</dbReference>
<evidence type="ECO:0000313" key="3">
    <source>
        <dbReference type="Proteomes" id="UP000001861"/>
    </source>
</evidence>
<dbReference type="KEGG" id="cci:CC1G_09872"/>
<comment type="caution">
    <text evidence="2">The sequence shown here is derived from an EMBL/GenBank/DDBJ whole genome shotgun (WGS) entry which is preliminary data.</text>
</comment>
<dbReference type="GeneID" id="6007630"/>
<organism evidence="2 3">
    <name type="scientific">Coprinopsis cinerea (strain Okayama-7 / 130 / ATCC MYA-4618 / FGSC 9003)</name>
    <name type="common">Inky cap fungus</name>
    <name type="synonym">Hormographiella aspergillata</name>
    <dbReference type="NCBI Taxonomy" id="240176"/>
    <lineage>
        <taxon>Eukaryota</taxon>
        <taxon>Fungi</taxon>
        <taxon>Dikarya</taxon>
        <taxon>Basidiomycota</taxon>
        <taxon>Agaricomycotina</taxon>
        <taxon>Agaricomycetes</taxon>
        <taxon>Agaricomycetidae</taxon>
        <taxon>Agaricales</taxon>
        <taxon>Agaricineae</taxon>
        <taxon>Psathyrellaceae</taxon>
        <taxon>Coprinopsis</taxon>
    </lineage>
</organism>
<dbReference type="InterPro" id="IPR032675">
    <property type="entry name" value="LRR_dom_sf"/>
</dbReference>
<dbReference type="Pfam" id="PF12937">
    <property type="entry name" value="F-box-like"/>
    <property type="match status" value="1"/>
</dbReference>
<dbReference type="InterPro" id="IPR001810">
    <property type="entry name" value="F-box_dom"/>
</dbReference>
<dbReference type="HOGENOM" id="CLU_694470_0_0_1"/>
<dbReference type="EMBL" id="AACS02000007">
    <property type="protein sequence ID" value="EAU90632.2"/>
    <property type="molecule type" value="Genomic_DNA"/>
</dbReference>
<evidence type="ECO:0000259" key="1">
    <source>
        <dbReference type="Pfam" id="PF12937"/>
    </source>
</evidence>
<keyword evidence="3" id="KW-1185">Reference proteome</keyword>
<evidence type="ECO:0000313" key="2">
    <source>
        <dbReference type="EMBL" id="EAU90632.2"/>
    </source>
</evidence>